<reference evidence="1 2" key="1">
    <citation type="submission" date="2023-03" db="EMBL/GenBank/DDBJ databases">
        <title>Draft genome sequence of Streptomyces sp. RB6PN23 isolated from peat swamp forest in Thailand.</title>
        <authorList>
            <person name="Klaysubun C."/>
            <person name="Duangmal K."/>
        </authorList>
    </citation>
    <scope>NUCLEOTIDE SEQUENCE [LARGE SCALE GENOMIC DNA]</scope>
    <source>
        <strain evidence="1 2">RB6PN23</strain>
    </source>
</reference>
<evidence type="ECO:0000313" key="1">
    <source>
        <dbReference type="EMBL" id="MDF3289528.1"/>
    </source>
</evidence>
<evidence type="ECO:0000313" key="2">
    <source>
        <dbReference type="Proteomes" id="UP001216579"/>
    </source>
</evidence>
<protein>
    <submittedName>
        <fullName evidence="1">Uncharacterized protein</fullName>
    </submittedName>
</protein>
<keyword evidence="2" id="KW-1185">Reference proteome</keyword>
<dbReference type="EMBL" id="JARJBC010000004">
    <property type="protein sequence ID" value="MDF3289528.1"/>
    <property type="molecule type" value="Genomic_DNA"/>
</dbReference>
<comment type="caution">
    <text evidence="1">The sequence shown here is derived from an EMBL/GenBank/DDBJ whole genome shotgun (WGS) entry which is preliminary data.</text>
</comment>
<proteinExistence type="predicted"/>
<accession>A0ABT5ZI64</accession>
<name>A0ABT5ZI64_9ACTN</name>
<gene>
    <name evidence="1" type="ORF">P3G67_09795</name>
</gene>
<dbReference type="Proteomes" id="UP001216579">
    <property type="component" value="Unassembled WGS sequence"/>
</dbReference>
<sequence length="44" mass="4373">MMLYQRPAGTSGPGGRTVGDQALAASRAVGDRAVVSLGEQGGAR</sequence>
<dbReference type="RefSeq" id="WP_269853371.1">
    <property type="nucleotide sequence ID" value="NZ_JARJBC010000004.1"/>
</dbReference>
<organism evidence="1 2">
    <name type="scientific">Streptomyces silvisoli</name>
    <dbReference type="NCBI Taxonomy" id="3034235"/>
    <lineage>
        <taxon>Bacteria</taxon>
        <taxon>Bacillati</taxon>
        <taxon>Actinomycetota</taxon>
        <taxon>Actinomycetes</taxon>
        <taxon>Kitasatosporales</taxon>
        <taxon>Streptomycetaceae</taxon>
        <taxon>Streptomyces</taxon>
    </lineage>
</organism>